<dbReference type="Proteomes" id="UP001196301">
    <property type="component" value="Unassembled WGS sequence"/>
</dbReference>
<keyword evidence="1" id="KW-0472">Membrane</keyword>
<feature type="transmembrane region" description="Helical" evidence="1">
    <location>
        <begin position="38"/>
        <end position="63"/>
    </location>
</feature>
<gene>
    <name evidence="2" type="ORF">KQI20_06905</name>
</gene>
<reference evidence="2 3" key="1">
    <citation type="submission" date="2021-06" db="EMBL/GenBank/DDBJ databases">
        <authorList>
            <person name="Sun Q."/>
            <person name="Li D."/>
        </authorList>
    </citation>
    <scope>NUCLEOTIDE SEQUENCE [LARGE SCALE GENOMIC DNA]</scope>
    <source>
        <strain evidence="2 3">N19</strain>
    </source>
</reference>
<dbReference type="RefSeq" id="WP_216569288.1">
    <property type="nucleotide sequence ID" value="NZ_JAHLOQ010000015.1"/>
</dbReference>
<keyword evidence="1" id="KW-0812">Transmembrane</keyword>
<name>A0ABS6DX73_9FIRM</name>
<evidence type="ECO:0000313" key="2">
    <source>
        <dbReference type="EMBL" id="MBU5336164.1"/>
    </source>
</evidence>
<dbReference type="EMBL" id="JAHLOQ010000015">
    <property type="protein sequence ID" value="MBU5336164.1"/>
    <property type="molecule type" value="Genomic_DNA"/>
</dbReference>
<evidence type="ECO:0000256" key="1">
    <source>
        <dbReference type="SAM" id="Phobius"/>
    </source>
</evidence>
<comment type="caution">
    <text evidence="2">The sequence shown here is derived from an EMBL/GenBank/DDBJ whole genome shotgun (WGS) entry which is preliminary data.</text>
</comment>
<accession>A0ABS6DX73</accession>
<protein>
    <submittedName>
        <fullName evidence="2">Uncharacterized protein</fullName>
    </submittedName>
</protein>
<sequence length="168" mass="19449">MYAQAFGAILGLIACLYEYVYGELLIIGNKPASNTTILSFICGYSLYPLCIIIFFMSFCLVIYHKKPSLFDKLDKINKPLTHLTVVIGLLGCKFYFIVPGLLILYHYYIPVLFEDDLNRAEKEAQKQSQVIDLLNKNFGKHTIVKLLNVSYEEVEILNLQYCKRRRYL</sequence>
<keyword evidence="1" id="KW-1133">Transmembrane helix</keyword>
<keyword evidence="3" id="KW-1185">Reference proteome</keyword>
<evidence type="ECO:0000313" key="3">
    <source>
        <dbReference type="Proteomes" id="UP001196301"/>
    </source>
</evidence>
<feature type="transmembrane region" description="Helical" evidence="1">
    <location>
        <begin position="83"/>
        <end position="108"/>
    </location>
</feature>
<organism evidence="2 3">
    <name type="scientific">Intestinibacter bartlettii</name>
    <dbReference type="NCBI Taxonomy" id="261299"/>
    <lineage>
        <taxon>Bacteria</taxon>
        <taxon>Bacillati</taxon>
        <taxon>Bacillota</taxon>
        <taxon>Clostridia</taxon>
        <taxon>Peptostreptococcales</taxon>
        <taxon>Peptostreptococcaceae</taxon>
        <taxon>Intestinibacter</taxon>
    </lineage>
</organism>
<proteinExistence type="predicted"/>